<proteinExistence type="inferred from homology"/>
<feature type="transmembrane region" description="Helical" evidence="10">
    <location>
        <begin position="23"/>
        <end position="43"/>
    </location>
</feature>
<dbReference type="STRING" id="1121131.SAMN02745229_00765"/>
<reference evidence="14" key="1">
    <citation type="submission" date="2016-11" db="EMBL/GenBank/DDBJ databases">
        <authorList>
            <person name="Varghese N."/>
            <person name="Submissions S."/>
        </authorList>
    </citation>
    <scope>NUCLEOTIDE SEQUENCE [LARGE SCALE GENOMIC DNA]</scope>
    <source>
        <strain evidence="14">DSM 3071</strain>
    </source>
</reference>
<dbReference type="GO" id="GO:0005886">
    <property type="term" value="C:plasma membrane"/>
    <property type="evidence" value="ECO:0007669"/>
    <property type="project" value="UniProtKB-SubCell"/>
</dbReference>
<dbReference type="Pfam" id="PF00015">
    <property type="entry name" value="MCPsignal"/>
    <property type="match status" value="1"/>
</dbReference>
<dbReference type="CDD" id="cd18774">
    <property type="entry name" value="PDC2_HK_sensor"/>
    <property type="match status" value="1"/>
</dbReference>
<dbReference type="Gene3D" id="1.10.287.950">
    <property type="entry name" value="Methyl-accepting chemotaxis protein"/>
    <property type="match status" value="1"/>
</dbReference>
<evidence type="ECO:0000256" key="2">
    <source>
        <dbReference type="ARBA" id="ARBA00022475"/>
    </source>
</evidence>
<dbReference type="InterPro" id="IPR029151">
    <property type="entry name" value="Sensor-like_sf"/>
</dbReference>
<keyword evidence="6 10" id="KW-0472">Membrane</keyword>
<evidence type="ECO:0000256" key="10">
    <source>
        <dbReference type="SAM" id="Phobius"/>
    </source>
</evidence>
<dbReference type="OrthoDB" id="9762005at2"/>
<evidence type="ECO:0000256" key="3">
    <source>
        <dbReference type="ARBA" id="ARBA00022500"/>
    </source>
</evidence>
<evidence type="ECO:0000259" key="12">
    <source>
        <dbReference type="PROSITE" id="PS50885"/>
    </source>
</evidence>
<organism evidence="13 14">
    <name type="scientific">Butyrivibrio fibrisolvens DSM 3071</name>
    <dbReference type="NCBI Taxonomy" id="1121131"/>
    <lineage>
        <taxon>Bacteria</taxon>
        <taxon>Bacillati</taxon>
        <taxon>Bacillota</taxon>
        <taxon>Clostridia</taxon>
        <taxon>Lachnospirales</taxon>
        <taxon>Lachnospiraceae</taxon>
        <taxon>Butyrivibrio</taxon>
    </lineage>
</organism>
<dbReference type="SUPFAM" id="SSF58104">
    <property type="entry name" value="Methyl-accepting chemotaxis protein (MCP) signaling domain"/>
    <property type="match status" value="1"/>
</dbReference>
<feature type="domain" description="HAMP" evidence="12">
    <location>
        <begin position="312"/>
        <end position="365"/>
    </location>
</feature>
<dbReference type="SMART" id="SM00283">
    <property type="entry name" value="MA"/>
    <property type="match status" value="1"/>
</dbReference>
<accession>A0A1M5UVW6</accession>
<dbReference type="SUPFAM" id="SSF103190">
    <property type="entry name" value="Sensory domain-like"/>
    <property type="match status" value="1"/>
</dbReference>
<evidence type="ECO:0000256" key="7">
    <source>
        <dbReference type="ARBA" id="ARBA00023224"/>
    </source>
</evidence>
<dbReference type="GeneID" id="89511548"/>
<keyword evidence="5 10" id="KW-1133">Transmembrane helix</keyword>
<gene>
    <name evidence="13" type="ORF">SAMN02745229_00765</name>
</gene>
<evidence type="ECO:0000256" key="6">
    <source>
        <dbReference type="ARBA" id="ARBA00023136"/>
    </source>
</evidence>
<dbReference type="Proteomes" id="UP000184278">
    <property type="component" value="Unassembled WGS sequence"/>
</dbReference>
<keyword evidence="14" id="KW-1185">Reference proteome</keyword>
<dbReference type="GO" id="GO:0006935">
    <property type="term" value="P:chemotaxis"/>
    <property type="evidence" value="ECO:0007669"/>
    <property type="project" value="UniProtKB-KW"/>
</dbReference>
<evidence type="ECO:0000256" key="8">
    <source>
        <dbReference type="ARBA" id="ARBA00029447"/>
    </source>
</evidence>
<evidence type="ECO:0000313" key="14">
    <source>
        <dbReference type="Proteomes" id="UP000184278"/>
    </source>
</evidence>
<keyword evidence="4 10" id="KW-0812">Transmembrane</keyword>
<feature type="transmembrane region" description="Helical" evidence="10">
    <location>
        <begin position="289"/>
        <end position="311"/>
    </location>
</feature>
<dbReference type="PROSITE" id="PS50111">
    <property type="entry name" value="CHEMOTAXIS_TRANSDUC_2"/>
    <property type="match status" value="1"/>
</dbReference>
<protein>
    <submittedName>
        <fullName evidence="13">Methyl-accepting chemotaxis protein</fullName>
    </submittedName>
</protein>
<dbReference type="InterPro" id="IPR003660">
    <property type="entry name" value="HAMP_dom"/>
</dbReference>
<comment type="similarity">
    <text evidence="8">Belongs to the methyl-accepting chemotaxis (MCP) protein family.</text>
</comment>
<dbReference type="AlphaFoldDB" id="A0A1M5UVW6"/>
<evidence type="ECO:0000256" key="1">
    <source>
        <dbReference type="ARBA" id="ARBA00004651"/>
    </source>
</evidence>
<evidence type="ECO:0000256" key="5">
    <source>
        <dbReference type="ARBA" id="ARBA00022989"/>
    </source>
</evidence>
<dbReference type="RefSeq" id="WP_073385655.1">
    <property type="nucleotide sequence ID" value="NZ_FQXK01000006.1"/>
</dbReference>
<dbReference type="CDD" id="cd12914">
    <property type="entry name" value="PDC1_DGC_like"/>
    <property type="match status" value="1"/>
</dbReference>
<sequence length="672" mass="71797">MAKENNKSSGNGIGFLDSIKTKLILIMILIAAVPLAVAVTVSYNTSTSKALADAADSAEWEVWYFEGRFETICTTNMNMIQSIAGNPVVVQYITGDTSVSYEEVQDIIRECDEVLNDGDQTSIAGPDGFQIVRTSGDFIDVSDRAYFQEAMKGNSYISDLTVSKTSGKRMISFSTPVYDDNNNIIAVVHRNYNINNFHEILASETDSAFMIDRSGKLCAHAAYEIGEGAHDEVDMSNLDVFNNDESEGFYLEPNYDNNYIAFARDPNTGFIVCTSKTEEDVLGAARQSAVIVICVGIALLITAIIISLIMAKSFTEPIEAVAKSLESLSDGRFNKVEKHDKRKDEFGLISKATNSLIETLDTIVTNIKKSAGDVGSSSDELSDMADQISKTAEDVSHAVQEIASGANQQADEIQSATENVGKIGDAVGSVQSSSNDLTSLASKMKEASEISSKSLESLQTSSTEMTAKIDDISNTIQATKDAVNNISEKVEGITSIATQTNLLSLNASIEAARAGEAGKGFAVVAEEIGKLAEDSKQMADDIRKEMETLLAQSEAAVNAAAEVKNGNTDQQIALGETLDAVNGMLEDISSTVDGVHLISEGADTCESSKDSVVDTMSALSAISEENAASSQETGASMQELSETVTTLAGSANDLKDIAQKLNEEMKFFKSAN</sequence>
<keyword evidence="2" id="KW-1003">Cell membrane</keyword>
<dbReference type="PANTHER" id="PTHR32089">
    <property type="entry name" value="METHYL-ACCEPTING CHEMOTAXIS PROTEIN MCPB"/>
    <property type="match status" value="1"/>
</dbReference>
<dbReference type="EMBL" id="FQXK01000006">
    <property type="protein sequence ID" value="SHH67167.1"/>
    <property type="molecule type" value="Genomic_DNA"/>
</dbReference>
<dbReference type="Gene3D" id="6.10.340.10">
    <property type="match status" value="1"/>
</dbReference>
<dbReference type="Pfam" id="PF02743">
    <property type="entry name" value="dCache_1"/>
    <property type="match status" value="1"/>
</dbReference>
<evidence type="ECO:0000256" key="9">
    <source>
        <dbReference type="PROSITE-ProRule" id="PRU00284"/>
    </source>
</evidence>
<dbReference type="Gene3D" id="3.30.450.20">
    <property type="entry name" value="PAS domain"/>
    <property type="match status" value="1"/>
</dbReference>
<evidence type="ECO:0000259" key="11">
    <source>
        <dbReference type="PROSITE" id="PS50111"/>
    </source>
</evidence>
<evidence type="ECO:0000313" key="13">
    <source>
        <dbReference type="EMBL" id="SHH67167.1"/>
    </source>
</evidence>
<dbReference type="InterPro" id="IPR033479">
    <property type="entry name" value="dCache_1"/>
</dbReference>
<dbReference type="PROSITE" id="PS50885">
    <property type="entry name" value="HAMP"/>
    <property type="match status" value="1"/>
</dbReference>
<evidence type="ECO:0000256" key="4">
    <source>
        <dbReference type="ARBA" id="ARBA00022692"/>
    </source>
</evidence>
<name>A0A1M5UVW6_BUTFI</name>
<keyword evidence="3" id="KW-0145">Chemotaxis</keyword>
<keyword evidence="7 9" id="KW-0807">Transducer</keyword>
<comment type="subcellular location">
    <subcellularLocation>
        <location evidence="1">Cell membrane</location>
        <topology evidence="1">Multi-pass membrane protein</topology>
    </subcellularLocation>
</comment>
<dbReference type="PANTHER" id="PTHR32089:SF112">
    <property type="entry name" value="LYSOZYME-LIKE PROTEIN-RELATED"/>
    <property type="match status" value="1"/>
</dbReference>
<feature type="domain" description="Methyl-accepting transducer" evidence="11">
    <location>
        <begin position="384"/>
        <end position="641"/>
    </location>
</feature>
<dbReference type="InterPro" id="IPR004089">
    <property type="entry name" value="MCPsignal_dom"/>
</dbReference>
<dbReference type="GO" id="GO:0007165">
    <property type="term" value="P:signal transduction"/>
    <property type="evidence" value="ECO:0007669"/>
    <property type="project" value="UniProtKB-KW"/>
</dbReference>